<name>A0ABS2VRC5_STRAS</name>
<dbReference type="Gene3D" id="3.30.70.1200">
    <property type="entry name" value="Crispr-associated protein, domain 1"/>
    <property type="match status" value="1"/>
</dbReference>
<dbReference type="InterPro" id="IPR010179">
    <property type="entry name" value="CRISPR-assoc_prot_Cse3"/>
</dbReference>
<reference evidence="2 3" key="1">
    <citation type="submission" date="2021-02" db="EMBL/GenBank/DDBJ databases">
        <title>Whole genome sequencing of Streptomyces actuosus VRA1.</title>
        <authorList>
            <person name="Sen G."/>
            <person name="Sen A."/>
        </authorList>
    </citation>
    <scope>NUCLEOTIDE SEQUENCE [LARGE SCALE GENOMIC DNA]</scope>
    <source>
        <strain evidence="2 3">VRA1</strain>
    </source>
</reference>
<dbReference type="SUPFAM" id="SSF117987">
    <property type="entry name" value="CRISPR-associated protein"/>
    <property type="match status" value="2"/>
</dbReference>
<proteinExistence type="predicted"/>
<dbReference type="EMBL" id="JAFFZS010000011">
    <property type="protein sequence ID" value="MBN0045589.1"/>
    <property type="molecule type" value="Genomic_DNA"/>
</dbReference>
<keyword evidence="3" id="KW-1185">Reference proteome</keyword>
<feature type="region of interest" description="Disordered" evidence="1">
    <location>
        <begin position="156"/>
        <end position="180"/>
    </location>
</feature>
<comment type="caution">
    <text evidence="2">The sequence shown here is derived from an EMBL/GenBank/DDBJ whole genome shotgun (WGS) entry which is preliminary data.</text>
</comment>
<accession>A0ABS2VRC5</accession>
<dbReference type="NCBIfam" id="TIGR01907">
    <property type="entry name" value="casE_Cse3"/>
    <property type="match status" value="1"/>
</dbReference>
<organism evidence="2 3">
    <name type="scientific">Streptomyces actuosus</name>
    <dbReference type="NCBI Taxonomy" id="1885"/>
    <lineage>
        <taxon>Bacteria</taxon>
        <taxon>Bacillati</taxon>
        <taxon>Actinomycetota</taxon>
        <taxon>Actinomycetes</taxon>
        <taxon>Kitasatosporales</taxon>
        <taxon>Streptomycetaceae</taxon>
        <taxon>Streptomyces</taxon>
    </lineage>
</organism>
<dbReference type="Gene3D" id="3.30.70.1210">
    <property type="entry name" value="Crispr-associated protein, domain 2"/>
    <property type="match status" value="1"/>
</dbReference>
<evidence type="ECO:0000313" key="3">
    <source>
        <dbReference type="Proteomes" id="UP000788262"/>
    </source>
</evidence>
<gene>
    <name evidence="2" type="primary">cas6e</name>
    <name evidence="2" type="ORF">JS756_16035</name>
</gene>
<dbReference type="CDD" id="cd09727">
    <property type="entry name" value="Cas6_I-E"/>
    <property type="match status" value="1"/>
</dbReference>
<sequence length="232" mass="25673">MTSTAHLTRLKLNPLSTEAARDLRNVHSLHRTVLTLAPDHLGDSPRQAAGILFRLEHHPRGHTLLIQSTHPLNLDALPIGYATATDERDLTPLLTWCQPGTPIRYRIHTEPMRCTRDAATTERDEKGRLKRGRRMHLHGDDATQWWHERATTAGLAPHTHTTSSAAQPDIAGWKNDPDHEGKRIRIRGRVTRFEGTATITDTTALHAALTAGIGRGRAFGTGLLSIAPLIRA</sequence>
<dbReference type="Proteomes" id="UP000788262">
    <property type="component" value="Unassembled WGS sequence"/>
</dbReference>
<evidence type="ECO:0000256" key="1">
    <source>
        <dbReference type="SAM" id="MobiDB-lite"/>
    </source>
</evidence>
<dbReference type="Pfam" id="PF08798">
    <property type="entry name" value="CRISPR_assoc"/>
    <property type="match status" value="1"/>
</dbReference>
<protein>
    <submittedName>
        <fullName evidence="2">Type I-E CRISPR-associated protein Cas6/Cse3/CasE</fullName>
    </submittedName>
</protein>
<dbReference type="RefSeq" id="WP_205383796.1">
    <property type="nucleotide sequence ID" value="NZ_JAFFZS010000011.1"/>
</dbReference>
<evidence type="ECO:0000313" key="2">
    <source>
        <dbReference type="EMBL" id="MBN0045589.1"/>
    </source>
</evidence>
<dbReference type="SMART" id="SM01101">
    <property type="entry name" value="CRISPR_assoc"/>
    <property type="match status" value="1"/>
</dbReference>